<proteinExistence type="inferred from homology"/>
<dbReference type="Gene3D" id="3.40.50.140">
    <property type="match status" value="1"/>
</dbReference>
<evidence type="ECO:0000256" key="6">
    <source>
        <dbReference type="ARBA" id="ARBA00022833"/>
    </source>
</evidence>
<feature type="compositionally biased region" description="Basic and acidic residues" evidence="10">
    <location>
        <begin position="721"/>
        <end position="755"/>
    </location>
</feature>
<evidence type="ECO:0000256" key="4">
    <source>
        <dbReference type="ARBA" id="ARBA00022723"/>
    </source>
</evidence>
<feature type="compositionally biased region" description="Acidic residues" evidence="10">
    <location>
        <begin position="1109"/>
        <end position="1121"/>
    </location>
</feature>
<dbReference type="PROSITE" id="PS50880">
    <property type="entry name" value="TOPRIM"/>
    <property type="match status" value="1"/>
</dbReference>
<evidence type="ECO:0000256" key="3">
    <source>
        <dbReference type="ARBA" id="ARBA00012891"/>
    </source>
</evidence>
<keyword evidence="14" id="KW-1185">Reference proteome</keyword>
<feature type="region of interest" description="Disordered" evidence="10">
    <location>
        <begin position="1393"/>
        <end position="1522"/>
    </location>
</feature>
<dbReference type="SMART" id="SM00437">
    <property type="entry name" value="TOP1Ac"/>
    <property type="match status" value="1"/>
</dbReference>
<feature type="compositionally biased region" description="Acidic residues" evidence="10">
    <location>
        <begin position="1026"/>
        <end position="1037"/>
    </location>
</feature>
<dbReference type="PANTHER" id="PTHR42785">
    <property type="entry name" value="DNA TOPOISOMERASE, TYPE IA, CORE"/>
    <property type="match status" value="1"/>
</dbReference>
<dbReference type="Gene3D" id="1.10.460.10">
    <property type="entry name" value="Topoisomerase I, domain 2"/>
    <property type="match status" value="2"/>
</dbReference>
<dbReference type="SUPFAM" id="SSF56712">
    <property type="entry name" value="Prokaryotic type I DNA topoisomerase"/>
    <property type="match status" value="4"/>
</dbReference>
<feature type="compositionally biased region" description="Basic and acidic residues" evidence="10">
    <location>
        <begin position="96"/>
        <end position="121"/>
    </location>
</feature>
<accession>A0A2A9M7R5</accession>
<dbReference type="GO" id="GO:0003917">
    <property type="term" value="F:DNA topoisomerase type I (single strand cut, ATP-independent) activity"/>
    <property type="evidence" value="ECO:0007669"/>
    <property type="project" value="UniProtKB-EC"/>
</dbReference>
<dbReference type="Gene3D" id="3.30.65.10">
    <property type="entry name" value="Bacterial Topoisomerase I, domain 1"/>
    <property type="match status" value="1"/>
</dbReference>
<evidence type="ECO:0000256" key="7">
    <source>
        <dbReference type="ARBA" id="ARBA00023029"/>
    </source>
</evidence>
<name>A0A2A9M7R5_BESBE</name>
<dbReference type="GO" id="GO:0003677">
    <property type="term" value="F:DNA binding"/>
    <property type="evidence" value="ECO:0007669"/>
    <property type="project" value="UniProtKB-KW"/>
</dbReference>
<dbReference type="PANTHER" id="PTHR42785:SF1">
    <property type="entry name" value="DNA TOPOISOMERASE"/>
    <property type="match status" value="1"/>
</dbReference>
<dbReference type="OrthoDB" id="449082at2759"/>
<dbReference type="Proteomes" id="UP000224006">
    <property type="component" value="Unassembled WGS sequence"/>
</dbReference>
<feature type="region of interest" description="Disordered" evidence="10">
    <location>
        <begin position="272"/>
        <end position="336"/>
    </location>
</feature>
<dbReference type="InterPro" id="IPR003601">
    <property type="entry name" value="Topo_IA_2"/>
</dbReference>
<dbReference type="Pfam" id="PF01751">
    <property type="entry name" value="Toprim"/>
    <property type="match status" value="1"/>
</dbReference>
<dbReference type="VEuPathDB" id="ToxoDB:BESB_028370"/>
<feature type="compositionally biased region" description="Low complexity" evidence="10">
    <location>
        <begin position="1484"/>
        <end position="1496"/>
    </location>
</feature>
<sequence length="1604" mass="168637">MDSAFGPHPPREPQSPCLSSATSPFFRDRAHDGLRAQQLGSLFADRGRGAEGRVRVGAQLARAASATRLAAVRQTHKRPTRRGKPENPRGKAGRSAPEKERKEDVSREMKGWKGGKGECCEKGAAGDPQTPRIRRRAPARAVAEQAAQKAVKARRPSFAKLNRVSRASTPSAACRTENAAAHAEAENMGARATADAHARNPPQRRAHLVLVESPAKARTIAKFLEAETDGAVFHVRATKGHVRQLKRTLGAVQVGEETVSFTWEPVEGPPVPLARASAAAPASSPSVASTPTSRPSARAPAAVTDTVGDGETGAGGDTSNASKRRRRKAESDGLTKGSEDASFLLRTLREVLDDVGCIDTLFLCTDPDREGEAISWHIYESLKRQQEAETSAVSSPDAALPPPSSRSLLSRIGSVCRVRLLELTEAAVRQAILGKTAAGDAADSDGAERDADPERAREAGDPQRGRHANSEAENEARGEAQPKLADDEALDIARCKLGREDRPEERGEDEVKLQGLDADLVRAYLARLAIDFLAGFSLSPLLWRKLPGSKSAGRVQSAALKLLADREAAVEAFRPRAFASVHAQVTLVCGARRRPTGPADALSEGGADADGDAGPRRRPQGRGAEDGRRGGKAPTHVTLNMTLTRFKGKPFVPSTAPASGPSASPSLPSSPDGGSALGSGSAAALPPQRPNELAAPEETLRRDAGIDPDSQGAGGGTSSEPLKKEGDGRGEPRDAEAAAETRKGTGCGRNEEARAMNRGGESNAETAADEDGREGLAEETRKVLEALREMQFNRGRVAVSYSFLSPPAPFRTATLQQAAARLLGFSPAATMRLAQALYEGVGGLGGLITYMRTDSSRLSAAARADVRRFVASAFPPEFLRPEDAEGGEDEGTEAGRRAEGDALKPHRRRNSKTEAPRFAQEAHEAIRPTDVSLRPEDLRRSLTARASDAKQEDRGAVAVDAEAPGGLTDAHLALYELIWRRAVASQMSPAVRQSLRLALTAAPRSADAAEEPSAALAPDAAASEGGDAEGDEGDGDAPGEPQTRRRAARGKSQRGEGAEASDTRLEAEVRRVAFEGYLSVYDFASAQAALRRTAAAATPQEASAHESQSEEGDPQDDDGDHEGEQETRPTSEAGAGDATRSASSEIFAFFEAAPGVAHVFHPRDSRSSAGSYPACASSFSLDSLCSISPGSPCSLASPSAARPPVAPVESEVGLPVLSGALEFYALQHFTRPPPRFSEASLIDALERLGIGRPSTYASVIASLYDRAYVYPRASQGSAHAPRQPAPSSAAPPGSPRARHGRRRGALVPSPRGRLVSAFLEASVPTFVSAAFTARLEEALDAVAGRRGDWVAVVQTVWSQLKENIEKSEKIPPKQIRDALEQTLATMIFGDAAPASHEPQNEEKASQKLEATPEAARANQTTSSHDARGPGANPTAGGADEPGDSESKDRTQNTGNQRHASHASRAQPAAGEVSSSQNAAHVVAPSRTTSASPSCSPASPPQSPLCLSVPKSPSAPSASSPADASAFIAQTSGFRPPPCPGCGEGELKLRVHSRGIFVGCSAYPKCTYIQQVPPLDKAGADPEKSEAEEASVSEGEGPNEAVREE</sequence>
<keyword evidence="6" id="KW-0862">Zinc</keyword>
<feature type="region of interest" description="Disordered" evidence="10">
    <location>
        <begin position="437"/>
        <end position="485"/>
    </location>
</feature>
<feature type="domain" description="Toprim" evidence="11">
    <location>
        <begin position="206"/>
        <end position="397"/>
    </location>
</feature>
<feature type="domain" description="Topo IA-type catalytic" evidence="12">
    <location>
        <begin position="517"/>
        <end position="1365"/>
    </location>
</feature>
<feature type="compositionally biased region" description="Basic and acidic residues" evidence="10">
    <location>
        <begin position="1053"/>
        <end position="1063"/>
    </location>
</feature>
<dbReference type="KEGG" id="bbes:BESB_028370"/>
<keyword evidence="4" id="KW-0479">Metal-binding</keyword>
<feature type="compositionally biased region" description="Low complexity" evidence="10">
    <location>
        <begin position="62"/>
        <end position="71"/>
    </location>
</feature>
<keyword evidence="9" id="KW-0413">Isomerase</keyword>
<dbReference type="GO" id="GO:0006265">
    <property type="term" value="P:DNA topological change"/>
    <property type="evidence" value="ECO:0007669"/>
    <property type="project" value="InterPro"/>
</dbReference>
<organism evidence="13 14">
    <name type="scientific">Besnoitia besnoiti</name>
    <name type="common">Apicomplexan protozoan</name>
    <dbReference type="NCBI Taxonomy" id="94643"/>
    <lineage>
        <taxon>Eukaryota</taxon>
        <taxon>Sar</taxon>
        <taxon>Alveolata</taxon>
        <taxon>Apicomplexa</taxon>
        <taxon>Conoidasida</taxon>
        <taxon>Coccidia</taxon>
        <taxon>Eucoccidiorida</taxon>
        <taxon>Eimeriorina</taxon>
        <taxon>Sarcocystidae</taxon>
        <taxon>Besnoitia</taxon>
    </lineage>
</organism>
<feature type="region of interest" description="Disordered" evidence="10">
    <location>
        <begin position="1574"/>
        <end position="1604"/>
    </location>
</feature>
<dbReference type="EMBL" id="NWUJ01000015">
    <property type="protein sequence ID" value="PFH31402.1"/>
    <property type="molecule type" value="Genomic_DNA"/>
</dbReference>
<dbReference type="EC" id="5.6.2.1" evidence="3"/>
<dbReference type="GO" id="GO:0008270">
    <property type="term" value="F:zinc ion binding"/>
    <property type="evidence" value="ECO:0007669"/>
    <property type="project" value="UniProtKB-KW"/>
</dbReference>
<feature type="compositionally biased region" description="Low complexity" evidence="10">
    <location>
        <begin position="653"/>
        <end position="686"/>
    </location>
</feature>
<feature type="compositionally biased region" description="Basic and acidic residues" evidence="10">
    <location>
        <begin position="446"/>
        <end position="485"/>
    </location>
</feature>
<dbReference type="InterPro" id="IPR013497">
    <property type="entry name" value="Topo_IA_cen"/>
</dbReference>
<dbReference type="GO" id="GO:0005694">
    <property type="term" value="C:chromosome"/>
    <property type="evidence" value="ECO:0007669"/>
    <property type="project" value="InterPro"/>
</dbReference>
<feature type="region of interest" description="Disordered" evidence="10">
    <location>
        <begin position="703"/>
        <end position="776"/>
    </location>
</feature>
<dbReference type="SMART" id="SM00493">
    <property type="entry name" value="TOPRIM"/>
    <property type="match status" value="1"/>
</dbReference>
<dbReference type="InterPro" id="IPR023406">
    <property type="entry name" value="Topo_IA_AS"/>
</dbReference>
<evidence type="ECO:0000256" key="1">
    <source>
        <dbReference type="ARBA" id="ARBA00000213"/>
    </source>
</evidence>
<feature type="region of interest" description="Disordered" evidence="10">
    <location>
        <begin position="62"/>
        <end position="136"/>
    </location>
</feature>
<gene>
    <name evidence="13" type="ORF">BESB_028370</name>
</gene>
<dbReference type="PROSITE" id="PS00396">
    <property type="entry name" value="TOPO_IA_1"/>
    <property type="match status" value="1"/>
</dbReference>
<evidence type="ECO:0000256" key="8">
    <source>
        <dbReference type="ARBA" id="ARBA00023125"/>
    </source>
</evidence>
<feature type="compositionally biased region" description="Low complexity" evidence="10">
    <location>
        <begin position="1503"/>
        <end position="1522"/>
    </location>
</feature>
<comment type="catalytic activity">
    <reaction evidence="1">
        <text>ATP-independent breakage of single-stranded DNA, followed by passage and rejoining.</text>
        <dbReference type="EC" id="5.6.2.1"/>
    </reaction>
</comment>
<feature type="region of interest" description="Disordered" evidence="10">
    <location>
        <begin position="1006"/>
        <end position="1063"/>
    </location>
</feature>
<feature type="compositionally biased region" description="Basic and acidic residues" evidence="10">
    <location>
        <begin position="1577"/>
        <end position="1586"/>
    </location>
</feature>
<dbReference type="InterPro" id="IPR023405">
    <property type="entry name" value="Topo_IA_core_domain"/>
</dbReference>
<dbReference type="Pfam" id="PF01131">
    <property type="entry name" value="Topoisom_bac"/>
    <property type="match status" value="3"/>
</dbReference>
<dbReference type="PRINTS" id="PR00417">
    <property type="entry name" value="PRTPISMRASEI"/>
</dbReference>
<evidence type="ECO:0000313" key="13">
    <source>
        <dbReference type="EMBL" id="PFH31402.1"/>
    </source>
</evidence>
<evidence type="ECO:0000256" key="10">
    <source>
        <dbReference type="SAM" id="MobiDB-lite"/>
    </source>
</evidence>
<dbReference type="InterPro" id="IPR006171">
    <property type="entry name" value="TOPRIM_dom"/>
</dbReference>
<feature type="compositionally biased region" description="Basic and acidic residues" evidence="10">
    <location>
        <begin position="893"/>
        <end position="904"/>
    </location>
</feature>
<comment type="similarity">
    <text evidence="2">Belongs to the type IA topoisomerase family.</text>
</comment>
<evidence type="ECO:0000256" key="5">
    <source>
        <dbReference type="ARBA" id="ARBA00022771"/>
    </source>
</evidence>
<feature type="region of interest" description="Disordered" evidence="10">
    <location>
        <begin position="878"/>
        <end position="936"/>
    </location>
</feature>
<dbReference type="PROSITE" id="PS52039">
    <property type="entry name" value="TOPO_IA_2"/>
    <property type="match status" value="1"/>
</dbReference>
<dbReference type="InterPro" id="IPR013824">
    <property type="entry name" value="Topo_IA_cen_sub1"/>
</dbReference>
<feature type="region of interest" description="Disordered" evidence="10">
    <location>
        <begin position="1094"/>
        <end position="1138"/>
    </location>
</feature>
<dbReference type="InterPro" id="IPR013498">
    <property type="entry name" value="Topo_IA_Znf"/>
</dbReference>
<keyword evidence="8" id="KW-0238">DNA-binding</keyword>
<feature type="compositionally biased region" description="Basic and acidic residues" evidence="10">
    <location>
        <begin position="911"/>
        <end position="936"/>
    </location>
</feature>
<keyword evidence="5" id="KW-0863">Zinc-finger</keyword>
<feature type="region of interest" description="Disordered" evidence="10">
    <location>
        <begin position="1275"/>
        <end position="1308"/>
    </location>
</feature>
<dbReference type="STRING" id="94643.A0A2A9M7R5"/>
<dbReference type="RefSeq" id="XP_029215411.1">
    <property type="nucleotide sequence ID" value="XM_029361511.1"/>
</dbReference>
<dbReference type="Pfam" id="PF01396">
    <property type="entry name" value="Zn_ribbon_Top1"/>
    <property type="match status" value="1"/>
</dbReference>
<dbReference type="GeneID" id="40307889"/>
<keyword evidence="7" id="KW-0799">Topoisomerase</keyword>
<dbReference type="SUPFAM" id="SSF57783">
    <property type="entry name" value="Zinc beta-ribbon"/>
    <property type="match status" value="1"/>
</dbReference>
<feature type="compositionally biased region" description="Low complexity" evidence="10">
    <location>
        <begin position="1006"/>
        <end position="1025"/>
    </location>
</feature>
<dbReference type="InterPro" id="IPR003602">
    <property type="entry name" value="Topo_IA_DNA-bd_dom"/>
</dbReference>
<evidence type="ECO:0000256" key="2">
    <source>
        <dbReference type="ARBA" id="ARBA00009446"/>
    </source>
</evidence>
<feature type="compositionally biased region" description="Low complexity" evidence="10">
    <location>
        <begin position="273"/>
        <end position="302"/>
    </location>
</feature>
<reference evidence="13 14" key="1">
    <citation type="submission" date="2017-09" db="EMBL/GenBank/DDBJ databases">
        <title>Genome sequencing of Besnoitia besnoiti strain Bb-Ger1.</title>
        <authorList>
            <person name="Schares G."/>
            <person name="Venepally P."/>
            <person name="Lorenzi H.A."/>
        </authorList>
    </citation>
    <scope>NUCLEOTIDE SEQUENCE [LARGE SCALE GENOMIC DNA]</scope>
    <source>
        <strain evidence="13 14">Bb-Ger1</strain>
    </source>
</reference>
<dbReference type="Gene3D" id="1.10.290.10">
    <property type="entry name" value="Topoisomerase I, domain 4"/>
    <property type="match status" value="1"/>
</dbReference>
<feature type="compositionally biased region" description="Low complexity" evidence="10">
    <location>
        <begin position="1277"/>
        <end position="1291"/>
    </location>
</feature>
<evidence type="ECO:0000259" key="12">
    <source>
        <dbReference type="PROSITE" id="PS52039"/>
    </source>
</evidence>
<dbReference type="InterPro" id="IPR013826">
    <property type="entry name" value="Topo_IA_cen_sub3"/>
</dbReference>
<evidence type="ECO:0000313" key="14">
    <source>
        <dbReference type="Proteomes" id="UP000224006"/>
    </source>
</evidence>
<protein>
    <recommendedName>
        <fullName evidence="3">DNA topoisomerase</fullName>
        <ecNumber evidence="3">5.6.2.1</ecNumber>
    </recommendedName>
</protein>
<dbReference type="InterPro" id="IPR000380">
    <property type="entry name" value="Topo_IA"/>
</dbReference>
<evidence type="ECO:0000259" key="11">
    <source>
        <dbReference type="PROSITE" id="PS50880"/>
    </source>
</evidence>
<feature type="region of interest" description="Disordered" evidence="10">
    <location>
        <begin position="593"/>
        <end position="690"/>
    </location>
</feature>
<evidence type="ECO:0000256" key="9">
    <source>
        <dbReference type="ARBA" id="ARBA00023235"/>
    </source>
</evidence>
<feature type="region of interest" description="Disordered" evidence="10">
    <location>
        <begin position="1"/>
        <end position="32"/>
    </location>
</feature>
<dbReference type="SMART" id="SM00436">
    <property type="entry name" value="TOP1Bc"/>
    <property type="match status" value="1"/>
</dbReference>
<comment type="caution">
    <text evidence="13">The sequence shown here is derived from an EMBL/GenBank/DDBJ whole genome shotgun (WGS) entry which is preliminary data.</text>
</comment>